<accession>C4VBB7</accession>
<keyword evidence="2" id="KW-0804">Transcription</keyword>
<dbReference type="OrthoDB" id="2189461at2759"/>
<dbReference type="Gene3D" id="3.30.1490.120">
    <property type="entry name" value="RNA polymerase Rpb7-like, N-terminal domain"/>
    <property type="match status" value="1"/>
</dbReference>
<dbReference type="EMBL" id="ACOL01000478">
    <property type="protein sequence ID" value="EEQ81484.1"/>
    <property type="molecule type" value="Genomic_DNA"/>
</dbReference>
<dbReference type="HOGENOM" id="CLU_156029_0_0_1"/>
<keyword evidence="1" id="KW-0240">DNA-directed RNA polymerase</keyword>
<dbReference type="VEuPathDB" id="MicrosporidiaDB:NCER_102064"/>
<sequence>MFFYPMKILLLKLQIIIKISPKYFNDPDTEINIRLSSFLFKYSHKLEGIPLSYKIIGIFPFGNIICDNECIYLKTVVEFTFLSFKIGDVIYANEGVVFGIICAKIDGNDFYTGNLKIKDIDNTNGECSVIIGEMI</sequence>
<dbReference type="KEGG" id="nce:NCER_102064"/>
<dbReference type="Proteomes" id="UP000009082">
    <property type="component" value="Unassembled WGS sequence"/>
</dbReference>
<name>C4VBB7_VAIC1</name>
<proteinExistence type="predicted"/>
<reference evidence="3 4" key="1">
    <citation type="journal article" date="2009" name="PLoS Pathog.">
        <title>Genomic analyses of the microsporidian Nosema ceranae, an emergent pathogen of honey bees.</title>
        <authorList>
            <person name="Cornman R.S."/>
            <person name="Chen Y.P."/>
            <person name="Schatz M.C."/>
            <person name="Street C."/>
            <person name="Zhao Y."/>
            <person name="Desany B."/>
            <person name="Egholm M."/>
            <person name="Hutchison S."/>
            <person name="Pettis J.S."/>
            <person name="Lipkin W.I."/>
            <person name="Evans J.D."/>
        </authorList>
    </citation>
    <scope>NUCLEOTIDE SEQUENCE [LARGE SCALE GENOMIC DNA]</scope>
    <source>
        <strain evidence="3 4">BRL01</strain>
    </source>
</reference>
<dbReference type="OMA" id="IICAKID"/>
<evidence type="ECO:0000256" key="1">
    <source>
        <dbReference type="ARBA" id="ARBA00022478"/>
    </source>
</evidence>
<protein>
    <submittedName>
        <fullName evidence="3">Uncharacterized protein</fullName>
    </submittedName>
</protein>
<evidence type="ECO:0000313" key="4">
    <source>
        <dbReference type="Proteomes" id="UP000009082"/>
    </source>
</evidence>
<comment type="caution">
    <text evidence="3">The sequence shown here is derived from an EMBL/GenBank/DDBJ whole genome shotgun (WGS) entry which is preliminary data.</text>
</comment>
<evidence type="ECO:0000256" key="2">
    <source>
        <dbReference type="ARBA" id="ARBA00023163"/>
    </source>
</evidence>
<dbReference type="GO" id="GO:0000428">
    <property type="term" value="C:DNA-directed RNA polymerase complex"/>
    <property type="evidence" value="ECO:0007669"/>
    <property type="project" value="UniProtKB-KW"/>
</dbReference>
<organism evidence="3 4">
    <name type="scientific">Vairimorpha ceranae (strain BRL01)</name>
    <name type="common">Microsporidian parasite</name>
    <name type="synonym">Nosema ceranae</name>
    <dbReference type="NCBI Taxonomy" id="578460"/>
    <lineage>
        <taxon>Eukaryota</taxon>
        <taxon>Fungi</taxon>
        <taxon>Fungi incertae sedis</taxon>
        <taxon>Microsporidia</taxon>
        <taxon>Nosematidae</taxon>
        <taxon>Vairimorpha</taxon>
    </lineage>
</organism>
<dbReference type="InterPro" id="IPR036898">
    <property type="entry name" value="RNA_pol_Rpb7-like_N_sf"/>
</dbReference>
<evidence type="ECO:0000313" key="3">
    <source>
        <dbReference type="EMBL" id="EEQ81484.1"/>
    </source>
</evidence>
<dbReference type="InParanoid" id="C4VBB7"/>
<dbReference type="AlphaFoldDB" id="C4VBB7"/>
<gene>
    <name evidence="3" type="ORF">NCER_102064</name>
</gene>